<evidence type="ECO:0000256" key="10">
    <source>
        <dbReference type="HAMAP-Rule" id="MF_00278"/>
    </source>
</evidence>
<dbReference type="PANTHER" id="PTHR42701">
    <property type="entry name" value="IMIDAZOLE GLYCEROL PHOSPHATE SYNTHASE SUBUNIT HISH"/>
    <property type="match status" value="1"/>
</dbReference>
<evidence type="ECO:0000256" key="11">
    <source>
        <dbReference type="PIRSR" id="PIRSR000495-1"/>
    </source>
</evidence>
<feature type="active site" description="Nucleophile" evidence="10 11">
    <location>
        <position position="78"/>
    </location>
</feature>
<comment type="pathway">
    <text evidence="1 10">Amino-acid biosynthesis; L-histidine biosynthesis; L-histidine from 5-phospho-alpha-D-ribose 1-diphosphate: step 5/9.</text>
</comment>
<keyword evidence="14" id="KW-1185">Reference proteome</keyword>
<evidence type="ECO:0000256" key="5">
    <source>
        <dbReference type="ARBA" id="ARBA00022962"/>
    </source>
</evidence>
<dbReference type="OrthoDB" id="9807137at2"/>
<accession>A0A1C7IGM6</accession>
<dbReference type="PROSITE" id="PS51273">
    <property type="entry name" value="GATASE_TYPE_1"/>
    <property type="match status" value="1"/>
</dbReference>
<dbReference type="InterPro" id="IPR010139">
    <property type="entry name" value="Imidazole-glycPsynth_HisH"/>
</dbReference>
<gene>
    <name evidence="10" type="primary">hisH</name>
    <name evidence="13" type="ORF">A4V09_21090</name>
</gene>
<dbReference type="PANTHER" id="PTHR42701:SF1">
    <property type="entry name" value="IMIDAZOLE GLYCEROL PHOSPHATE SYNTHASE SUBUNIT HISH"/>
    <property type="match status" value="1"/>
</dbReference>
<evidence type="ECO:0000256" key="3">
    <source>
        <dbReference type="ARBA" id="ARBA00022605"/>
    </source>
</evidence>
<evidence type="ECO:0000256" key="8">
    <source>
        <dbReference type="ARBA" id="ARBA00047838"/>
    </source>
</evidence>
<keyword evidence="4 10" id="KW-0378">Hydrolase</keyword>
<dbReference type="GO" id="GO:0000107">
    <property type="term" value="F:imidazoleglycerol-phosphate synthase activity"/>
    <property type="evidence" value="ECO:0007669"/>
    <property type="project" value="UniProtKB-UniRule"/>
</dbReference>
<dbReference type="RefSeq" id="WP_065544106.1">
    <property type="nucleotide sequence ID" value="NZ_CP015405.2"/>
</dbReference>
<keyword evidence="3 10" id="KW-0028">Amino-acid biosynthesis</keyword>
<evidence type="ECO:0000259" key="12">
    <source>
        <dbReference type="Pfam" id="PF00117"/>
    </source>
</evidence>
<keyword evidence="10" id="KW-0963">Cytoplasm</keyword>
<dbReference type="AlphaFoldDB" id="A0A1C7IGM6"/>
<dbReference type="EMBL" id="CP015405">
    <property type="protein sequence ID" value="ANU78013.1"/>
    <property type="molecule type" value="Genomic_DNA"/>
</dbReference>
<comment type="subunit">
    <text evidence="2 10">Heterodimer of HisH and HisF.</text>
</comment>
<keyword evidence="7 10" id="KW-0456">Lyase</keyword>
<dbReference type="GO" id="GO:0000105">
    <property type="term" value="P:L-histidine biosynthetic process"/>
    <property type="evidence" value="ECO:0007669"/>
    <property type="project" value="UniProtKB-UniRule"/>
</dbReference>
<dbReference type="InterPro" id="IPR017926">
    <property type="entry name" value="GATASE"/>
</dbReference>
<protein>
    <recommendedName>
        <fullName evidence="10">Imidazole glycerol phosphate synthase subunit HisH</fullName>
        <ecNumber evidence="10">4.3.2.10</ecNumber>
    </recommendedName>
    <alternativeName>
        <fullName evidence="10">IGP synthase glutaminase subunit</fullName>
        <ecNumber evidence="10">3.5.1.2</ecNumber>
    </alternativeName>
    <alternativeName>
        <fullName evidence="10">IGP synthase subunit HisH</fullName>
    </alternativeName>
    <alternativeName>
        <fullName evidence="10">ImGP synthase subunit HisH</fullName>
        <shortName evidence="10">IGPS subunit HisH</shortName>
    </alternativeName>
</protein>
<dbReference type="HAMAP" id="MF_00278">
    <property type="entry name" value="HisH"/>
    <property type="match status" value="1"/>
</dbReference>
<dbReference type="Proteomes" id="UP000092574">
    <property type="component" value="Chromosome"/>
</dbReference>
<comment type="catalytic activity">
    <reaction evidence="8 10">
        <text>5-[(5-phospho-1-deoxy-D-ribulos-1-ylimino)methylamino]-1-(5-phospho-beta-D-ribosyl)imidazole-4-carboxamide + L-glutamine = D-erythro-1-(imidazol-4-yl)glycerol 3-phosphate + 5-amino-1-(5-phospho-beta-D-ribosyl)imidazole-4-carboxamide + L-glutamate + H(+)</text>
        <dbReference type="Rhea" id="RHEA:24793"/>
        <dbReference type="ChEBI" id="CHEBI:15378"/>
        <dbReference type="ChEBI" id="CHEBI:29985"/>
        <dbReference type="ChEBI" id="CHEBI:58278"/>
        <dbReference type="ChEBI" id="CHEBI:58359"/>
        <dbReference type="ChEBI" id="CHEBI:58475"/>
        <dbReference type="ChEBI" id="CHEBI:58525"/>
        <dbReference type="EC" id="4.3.2.10"/>
    </reaction>
</comment>
<evidence type="ECO:0000256" key="9">
    <source>
        <dbReference type="ARBA" id="ARBA00049534"/>
    </source>
</evidence>
<dbReference type="KEGG" id="byl:A4V09_21090"/>
<dbReference type="InterPro" id="IPR029062">
    <property type="entry name" value="Class_I_gatase-like"/>
</dbReference>
<name>A0A1C7IGM6_9FIRM</name>
<evidence type="ECO:0000256" key="4">
    <source>
        <dbReference type="ARBA" id="ARBA00022801"/>
    </source>
</evidence>
<keyword evidence="5 10" id="KW-0315">Glutamine amidotransferase</keyword>
<reference evidence="13" key="1">
    <citation type="submission" date="2017-04" db="EMBL/GenBank/DDBJ databases">
        <title>Complete Genome Sequences of Twelve Strains of a Stable Defined Moderately Diverse Mouse Microbiota 2 (sDMDMm2).</title>
        <authorList>
            <person name="Uchimura Y."/>
            <person name="Wyss M."/>
            <person name="Brugiroux S."/>
            <person name="Limenitakis J.P."/>
            <person name="Stecher B."/>
            <person name="McCoy K.D."/>
            <person name="Macpherson A.J."/>
        </authorList>
    </citation>
    <scope>NUCLEOTIDE SEQUENCE</scope>
    <source>
        <strain evidence="13">YL58</strain>
    </source>
</reference>
<dbReference type="SUPFAM" id="SSF52317">
    <property type="entry name" value="Class I glutamine amidotransferase-like"/>
    <property type="match status" value="1"/>
</dbReference>
<dbReference type="Gene3D" id="3.40.50.880">
    <property type="match status" value="1"/>
</dbReference>
<dbReference type="UniPathway" id="UPA00031">
    <property type="reaction ID" value="UER00010"/>
</dbReference>
<dbReference type="EC" id="3.5.1.2" evidence="10"/>
<dbReference type="NCBIfam" id="TIGR01855">
    <property type="entry name" value="IMP_synth_hisH"/>
    <property type="match status" value="1"/>
</dbReference>
<dbReference type="STRING" id="1796616.A4V09_21090"/>
<keyword evidence="6 10" id="KW-0368">Histidine biosynthesis</keyword>
<sequence>MIAVIDYGAGNLFSVKNALDFLEEKSVVTADCEEIRCADAMILPGVGAFPDAMRMLKEQGLAKVIKEEAQKKPLLGICLGMQMLFEKSYEFGETEGLGLIPGCVQRIEGNGLKIPHMGWNSLTVLNPCAVTENLPKDAYVYFVHSFRAETGEENISCYTVYNQRIPALVHRGYVYGAQFHPEKSGAVGLELLKNFARLVRE</sequence>
<dbReference type="CDD" id="cd01748">
    <property type="entry name" value="GATase1_IGP_Synthase"/>
    <property type="match status" value="1"/>
</dbReference>
<dbReference type="EC" id="4.3.2.10" evidence="10"/>
<evidence type="ECO:0000256" key="2">
    <source>
        <dbReference type="ARBA" id="ARBA00011152"/>
    </source>
</evidence>
<dbReference type="GO" id="GO:0004359">
    <property type="term" value="F:glutaminase activity"/>
    <property type="evidence" value="ECO:0007669"/>
    <property type="project" value="UniProtKB-EC"/>
</dbReference>
<feature type="domain" description="Glutamine amidotransferase" evidence="12">
    <location>
        <begin position="4"/>
        <end position="196"/>
    </location>
</feature>
<comment type="catalytic activity">
    <reaction evidence="9 10">
        <text>L-glutamine + H2O = L-glutamate + NH4(+)</text>
        <dbReference type="Rhea" id="RHEA:15889"/>
        <dbReference type="ChEBI" id="CHEBI:15377"/>
        <dbReference type="ChEBI" id="CHEBI:28938"/>
        <dbReference type="ChEBI" id="CHEBI:29985"/>
        <dbReference type="ChEBI" id="CHEBI:58359"/>
        <dbReference type="EC" id="3.5.1.2"/>
    </reaction>
</comment>
<evidence type="ECO:0000256" key="7">
    <source>
        <dbReference type="ARBA" id="ARBA00023239"/>
    </source>
</evidence>
<dbReference type="Pfam" id="PF00117">
    <property type="entry name" value="GATase"/>
    <property type="match status" value="1"/>
</dbReference>
<feature type="active site" evidence="10 11">
    <location>
        <position position="180"/>
    </location>
</feature>
<comment type="subcellular location">
    <subcellularLocation>
        <location evidence="10">Cytoplasm</location>
    </subcellularLocation>
</comment>
<evidence type="ECO:0000313" key="13">
    <source>
        <dbReference type="EMBL" id="ANU78013.1"/>
    </source>
</evidence>
<proteinExistence type="inferred from homology"/>
<evidence type="ECO:0000256" key="1">
    <source>
        <dbReference type="ARBA" id="ARBA00005091"/>
    </source>
</evidence>
<evidence type="ECO:0000256" key="6">
    <source>
        <dbReference type="ARBA" id="ARBA00023102"/>
    </source>
</evidence>
<dbReference type="GO" id="GO:0016829">
    <property type="term" value="F:lyase activity"/>
    <property type="evidence" value="ECO:0007669"/>
    <property type="project" value="UniProtKB-KW"/>
</dbReference>
<comment type="function">
    <text evidence="10">IGPS catalyzes the conversion of PRFAR and glutamine to IGP, AICAR and glutamate. The HisH subunit catalyzes the hydrolysis of glutamine to glutamate and ammonia as part of the synthesis of IGP and AICAR. The resulting ammonia molecule is channeled to the active site of HisF.</text>
</comment>
<organism evidence="13 14">
    <name type="scientific">Blautia pseudococcoides</name>
    <dbReference type="NCBI Taxonomy" id="1796616"/>
    <lineage>
        <taxon>Bacteria</taxon>
        <taxon>Bacillati</taxon>
        <taxon>Bacillota</taxon>
        <taxon>Clostridia</taxon>
        <taxon>Lachnospirales</taxon>
        <taxon>Lachnospiraceae</taxon>
        <taxon>Blautia</taxon>
    </lineage>
</organism>
<dbReference type="GO" id="GO:0005737">
    <property type="term" value="C:cytoplasm"/>
    <property type="evidence" value="ECO:0007669"/>
    <property type="project" value="UniProtKB-SubCell"/>
</dbReference>
<feature type="active site" evidence="10 11">
    <location>
        <position position="182"/>
    </location>
</feature>
<dbReference type="PIRSF" id="PIRSF000495">
    <property type="entry name" value="Amidotransf_hisH"/>
    <property type="match status" value="1"/>
</dbReference>
<evidence type="ECO:0000313" key="14">
    <source>
        <dbReference type="Proteomes" id="UP000092574"/>
    </source>
</evidence>